<organism evidence="1 2">
    <name type="scientific">Snuella lapsa</name>
    <dbReference type="NCBI Taxonomy" id="870481"/>
    <lineage>
        <taxon>Bacteria</taxon>
        <taxon>Pseudomonadati</taxon>
        <taxon>Bacteroidota</taxon>
        <taxon>Flavobacteriia</taxon>
        <taxon>Flavobacteriales</taxon>
        <taxon>Flavobacteriaceae</taxon>
        <taxon>Snuella</taxon>
    </lineage>
</organism>
<accession>A0ABP6YGL3</accession>
<gene>
    <name evidence="1" type="ORF">GCM10022395_33520</name>
</gene>
<sequence length="151" mass="17681">MIEFLKKGKKLNGIHMGMSVDDVHRILGKPDEVVGDDNYGYLSYKEFRYGYNTNRSISEMSIEFVSLENKYKFKDLKSEQYGEIFIESFSISSKTKIHKFIRFLNHLQLPWEANSDSDKDYFTIKIESGPFIVFDLQDGTPFRISIMDGYQ</sequence>
<proteinExistence type="predicted"/>
<reference evidence="2" key="1">
    <citation type="journal article" date="2019" name="Int. J. Syst. Evol. Microbiol.">
        <title>The Global Catalogue of Microorganisms (GCM) 10K type strain sequencing project: providing services to taxonomists for standard genome sequencing and annotation.</title>
        <authorList>
            <consortium name="The Broad Institute Genomics Platform"/>
            <consortium name="The Broad Institute Genome Sequencing Center for Infectious Disease"/>
            <person name="Wu L."/>
            <person name="Ma J."/>
        </authorList>
    </citation>
    <scope>NUCLEOTIDE SEQUENCE [LARGE SCALE GENOMIC DNA]</scope>
    <source>
        <strain evidence="2">JCM 17111</strain>
    </source>
</reference>
<dbReference type="RefSeq" id="WP_345007577.1">
    <property type="nucleotide sequence ID" value="NZ_BAABCY010000092.1"/>
</dbReference>
<protein>
    <submittedName>
        <fullName evidence="1">Uncharacterized protein</fullName>
    </submittedName>
</protein>
<dbReference type="Proteomes" id="UP001500954">
    <property type="component" value="Unassembled WGS sequence"/>
</dbReference>
<name>A0ABP6YGL3_9FLAO</name>
<keyword evidence="2" id="KW-1185">Reference proteome</keyword>
<evidence type="ECO:0000313" key="1">
    <source>
        <dbReference type="EMBL" id="GAA3582440.1"/>
    </source>
</evidence>
<comment type="caution">
    <text evidence="1">The sequence shown here is derived from an EMBL/GenBank/DDBJ whole genome shotgun (WGS) entry which is preliminary data.</text>
</comment>
<evidence type="ECO:0000313" key="2">
    <source>
        <dbReference type="Proteomes" id="UP001500954"/>
    </source>
</evidence>
<dbReference type="EMBL" id="BAABCY010000092">
    <property type="protein sequence ID" value="GAA3582440.1"/>
    <property type="molecule type" value="Genomic_DNA"/>
</dbReference>